<protein>
    <recommendedName>
        <fullName evidence="5">DUF4328 domain-containing protein</fullName>
    </recommendedName>
</protein>
<evidence type="ECO:0008006" key="5">
    <source>
        <dbReference type="Google" id="ProtNLM"/>
    </source>
</evidence>
<dbReference type="Proteomes" id="UP000503447">
    <property type="component" value="Chromosome"/>
</dbReference>
<gene>
    <name evidence="3" type="ORF">FTUN_2776</name>
</gene>
<organism evidence="3 4">
    <name type="scientific">Frigoriglobus tundricola</name>
    <dbReference type="NCBI Taxonomy" id="2774151"/>
    <lineage>
        <taxon>Bacteria</taxon>
        <taxon>Pseudomonadati</taxon>
        <taxon>Planctomycetota</taxon>
        <taxon>Planctomycetia</taxon>
        <taxon>Gemmatales</taxon>
        <taxon>Gemmataceae</taxon>
        <taxon>Frigoriglobus</taxon>
    </lineage>
</organism>
<evidence type="ECO:0000313" key="3">
    <source>
        <dbReference type="EMBL" id="QJW95234.1"/>
    </source>
</evidence>
<feature type="transmembrane region" description="Helical" evidence="2">
    <location>
        <begin position="15"/>
        <end position="38"/>
    </location>
</feature>
<evidence type="ECO:0000256" key="2">
    <source>
        <dbReference type="SAM" id="Phobius"/>
    </source>
</evidence>
<sequence length="200" mass="23206">MLSQFAQRRNADSEWALLLLVGFALIAVVLLIGILFLLTLHKALARCRPRNRTMEPAMVWLNLIPLFNLVWQFITVIRVAESLKQEFRSRGWSRRGVDYGYGVGIAACALGFGGWIPVIGPLLSLGSLICGIVYWVKIAGFSGRLARGAYYYDDDEDDEDDEDGRPRRRRDEDDEDDDDDRPRRRRRYEDEDDRPRRRRD</sequence>
<dbReference type="KEGG" id="ftj:FTUN_2776"/>
<feature type="transmembrane region" description="Helical" evidence="2">
    <location>
        <begin position="58"/>
        <end position="79"/>
    </location>
</feature>
<feature type="transmembrane region" description="Helical" evidence="2">
    <location>
        <begin position="122"/>
        <end position="140"/>
    </location>
</feature>
<proteinExistence type="predicted"/>
<accession>A0A6M5YP14</accession>
<keyword evidence="4" id="KW-1185">Reference proteome</keyword>
<keyword evidence="2" id="KW-1133">Transmembrane helix</keyword>
<keyword evidence="2" id="KW-0472">Membrane</keyword>
<reference evidence="4" key="1">
    <citation type="submission" date="2020-05" db="EMBL/GenBank/DDBJ databases">
        <title>Frigoriglobus tundricola gen. nov., sp. nov., a psychrotolerant cellulolytic planctomycete of the family Gemmataceae with two divergent copies of 16S rRNA gene.</title>
        <authorList>
            <person name="Kulichevskaya I.S."/>
            <person name="Ivanova A.A."/>
            <person name="Naumoff D.G."/>
            <person name="Beletsky A.V."/>
            <person name="Rijpstra W.I.C."/>
            <person name="Sinninghe Damste J.S."/>
            <person name="Mardanov A.V."/>
            <person name="Ravin N.V."/>
            <person name="Dedysh S.N."/>
        </authorList>
    </citation>
    <scope>NUCLEOTIDE SEQUENCE [LARGE SCALE GENOMIC DNA]</scope>
    <source>
        <strain evidence="4">PL17</strain>
    </source>
</reference>
<feature type="region of interest" description="Disordered" evidence="1">
    <location>
        <begin position="153"/>
        <end position="200"/>
    </location>
</feature>
<evidence type="ECO:0000256" key="1">
    <source>
        <dbReference type="SAM" id="MobiDB-lite"/>
    </source>
</evidence>
<feature type="compositionally biased region" description="Basic and acidic residues" evidence="1">
    <location>
        <begin position="187"/>
        <end position="200"/>
    </location>
</feature>
<feature type="compositionally biased region" description="Acidic residues" evidence="1">
    <location>
        <begin position="153"/>
        <end position="163"/>
    </location>
</feature>
<dbReference type="AlphaFoldDB" id="A0A6M5YP14"/>
<name>A0A6M5YP14_9BACT</name>
<evidence type="ECO:0000313" key="4">
    <source>
        <dbReference type="Proteomes" id="UP000503447"/>
    </source>
</evidence>
<keyword evidence="2" id="KW-0812">Transmembrane</keyword>
<dbReference type="EMBL" id="CP053452">
    <property type="protein sequence ID" value="QJW95234.1"/>
    <property type="molecule type" value="Genomic_DNA"/>
</dbReference>